<gene>
    <name evidence="1" type="ORF">F8144_28345</name>
</gene>
<keyword evidence="2" id="KW-1185">Reference proteome</keyword>
<evidence type="ECO:0000313" key="1">
    <source>
        <dbReference type="EMBL" id="KAB1984631.1"/>
    </source>
</evidence>
<protein>
    <submittedName>
        <fullName evidence="1">Uncharacterized protein</fullName>
    </submittedName>
</protein>
<organism evidence="1 2">
    <name type="scientific">Streptomyces triticiradicis</name>
    <dbReference type="NCBI Taxonomy" id="2651189"/>
    <lineage>
        <taxon>Bacteria</taxon>
        <taxon>Bacillati</taxon>
        <taxon>Actinomycetota</taxon>
        <taxon>Actinomycetes</taxon>
        <taxon>Kitasatosporales</taxon>
        <taxon>Streptomycetaceae</taxon>
        <taxon>Streptomyces</taxon>
    </lineage>
</organism>
<accession>A0A7J5D9M4</accession>
<comment type="caution">
    <text evidence="1">The sequence shown here is derived from an EMBL/GenBank/DDBJ whole genome shotgun (WGS) entry which is preliminary data.</text>
</comment>
<proteinExistence type="predicted"/>
<dbReference type="Proteomes" id="UP000442990">
    <property type="component" value="Unassembled WGS sequence"/>
</dbReference>
<evidence type="ECO:0000313" key="2">
    <source>
        <dbReference type="Proteomes" id="UP000442990"/>
    </source>
</evidence>
<dbReference type="AlphaFoldDB" id="A0A7J5D9M4"/>
<name>A0A7J5D9M4_9ACTN</name>
<dbReference type="RefSeq" id="WP_151472326.1">
    <property type="nucleotide sequence ID" value="NZ_WBKG01000027.1"/>
</dbReference>
<reference evidence="1 2" key="1">
    <citation type="submission" date="2019-09" db="EMBL/GenBank/DDBJ databases">
        <title>Isolation and identification of active actinomycetes.</title>
        <authorList>
            <person name="Yu Z."/>
            <person name="Han C."/>
            <person name="Yu B."/>
        </authorList>
    </citation>
    <scope>NUCLEOTIDE SEQUENCE [LARGE SCALE GENOMIC DNA]</scope>
    <source>
        <strain evidence="1 2">NEAU-H2</strain>
    </source>
</reference>
<sequence>MMHTHPASRRFAGSSIYSLRVGVILAVGSLVISACDEVRQKSNHDGTICVHSTCNIKKSDPTSPPHPSTVSIDSCLPGLWKYEGAGGEVDATADPQGNFAQVQADVAMKFNPDGTGTFEGKISTVIDEDGQRREVIMDGIRSFIVRTERGAIEFGHQQGSFDAAIYVDGEKVEETKEDIPLHSGSYACHGDKLTLAPVGDRKFEMVRVVTTL</sequence>
<dbReference type="EMBL" id="WBKG01000027">
    <property type="protein sequence ID" value="KAB1984631.1"/>
    <property type="molecule type" value="Genomic_DNA"/>
</dbReference>